<evidence type="ECO:0000256" key="12">
    <source>
        <dbReference type="ARBA" id="ARBA00078564"/>
    </source>
</evidence>
<dbReference type="RefSeq" id="WP_236994701.1">
    <property type="nucleotide sequence ID" value="NZ_CP018632.1"/>
</dbReference>
<keyword evidence="5" id="KW-0378">Hydrolase</keyword>
<feature type="transmembrane region" description="Helical" evidence="13">
    <location>
        <begin position="718"/>
        <end position="738"/>
    </location>
</feature>
<feature type="transmembrane region" description="Helical" evidence="13">
    <location>
        <begin position="7"/>
        <end position="26"/>
    </location>
</feature>
<dbReference type="Proteomes" id="UP000250079">
    <property type="component" value="Chromosome"/>
</dbReference>
<evidence type="ECO:0000256" key="8">
    <source>
        <dbReference type="ARBA" id="ARBA00023136"/>
    </source>
</evidence>
<feature type="transmembrane region" description="Helical" evidence="13">
    <location>
        <begin position="343"/>
        <end position="361"/>
    </location>
</feature>
<dbReference type="InterPro" id="IPR000490">
    <property type="entry name" value="Glyco_hydro_17"/>
</dbReference>
<dbReference type="SUPFAM" id="SSF51445">
    <property type="entry name" value="(Trans)glycosidases"/>
    <property type="match status" value="1"/>
</dbReference>
<proteinExistence type="predicted"/>
<evidence type="ECO:0000256" key="7">
    <source>
        <dbReference type="ARBA" id="ARBA00022989"/>
    </source>
</evidence>
<dbReference type="Gene3D" id="3.90.550.10">
    <property type="entry name" value="Spore Coat Polysaccharide Biosynthesis Protein SpsA, Chain A"/>
    <property type="match status" value="1"/>
</dbReference>
<sequence>MFKIDRASWIIISLVGALLLSMWAIFNRPDEAPSWPDTIEGVSFSPFRAGQSPQKTDYPSEEQISRDLLLLSDRVKGVRTYSMEETLSAIPRLAAPLGMKVTVGVWISADIDRNWKEIGTLRRVLAEDTNNITGIVVGNEVLLRNEITARQLSNYVDIVRSMANGIPVTVAETWDVWLKNPELADHVDYVTAHVLPYWEGIPVGIAHDYVFERYDNLRKTFPYKPLVLGEVGWPSEGRQRGGAIPSMQNQAKFLRKFLQGAESRGANYFVLEAFDQIWKTDEGAVGRYWGIFNAEREPKFPFADPVRPVPEWRAIAGFSLAFTVLILALLLRDSRGLVHGGRGFLVIVSYAISMAVVWMVYDYSQKYMTWEQVLVGAGLLLAAFCITIVLLAEAHEWAETIWSRSHRRVEGHPEGVEGSSPKVSIHVPIHNEPPDMVIETLAALRDLNYSNYEVIVVDNNTNDDDCWQPVQQWCEQQEGSFFFHHVNPLSGFKAGALNYAMRHTATDAELIAVIDSDYIVDPDWLKDCTIAFEDNEIAIVQAPQDYRDAGDSLFKSMIYAEYAGFFGIGMVNRDARNAIIQHGTMTIVRRSVLENVDGWSEWCITEDAELGLRILEQGHRTAYLPHSYGRGVMPDNFLDYKKQRFRWAYGSVLILRHHMRYFLSLSRSKLTSGQRYHFVAGWLPWMADGLCLMFNIVALAYSVLMVMFPYVFNPPEVIMTLLPIGFFVFKLSKMMVLYRWRLRANIMQSLGAGLAGLSVSHTIARAMLAGLHTTSIGFFRTPKMADGHSLWQAILDVREEALIGLALILAAITIGARDDAYLTDTKLWIALLLIQSIPYVSAVAISMISTFEKLPTRLFNDKPEDSLLGRLSETVARADR</sequence>
<feature type="transmembrane region" description="Helical" evidence="13">
    <location>
        <begin position="312"/>
        <end position="331"/>
    </location>
</feature>
<dbReference type="Pfam" id="PF13641">
    <property type="entry name" value="Glyco_tranf_2_3"/>
    <property type="match status" value="1"/>
</dbReference>
<dbReference type="InterPro" id="IPR050321">
    <property type="entry name" value="Glycosyltr_2/OpgH_subfam"/>
</dbReference>
<evidence type="ECO:0000313" key="14">
    <source>
        <dbReference type="EMBL" id="ASJ76543.1"/>
    </source>
</evidence>
<dbReference type="GO" id="GO:0004553">
    <property type="term" value="F:hydrolase activity, hydrolyzing O-glycosyl compounds"/>
    <property type="evidence" value="ECO:0007669"/>
    <property type="project" value="InterPro"/>
</dbReference>
<comment type="subcellular location">
    <subcellularLocation>
        <location evidence="1">Membrane</location>
        <topology evidence="1">Multi-pass membrane protein</topology>
    </subcellularLocation>
</comment>
<keyword evidence="6" id="KW-0460">Magnesium</keyword>
<dbReference type="GO" id="GO:0016758">
    <property type="term" value="F:hexosyltransferase activity"/>
    <property type="evidence" value="ECO:0007669"/>
    <property type="project" value="TreeGrafter"/>
</dbReference>
<reference evidence="14 15" key="1">
    <citation type="submission" date="2016-12" db="EMBL/GenBank/DDBJ databases">
        <authorList>
            <person name="Song W.-J."/>
            <person name="Kurnit D.M."/>
        </authorList>
    </citation>
    <scope>NUCLEOTIDE SEQUENCE [LARGE SCALE GENOMIC DNA]</scope>
    <source>
        <strain evidence="14 15">IMCC3135</strain>
    </source>
</reference>
<keyword evidence="8 13" id="KW-0472">Membrane</keyword>
<keyword evidence="2 14" id="KW-0328">Glycosyltransferase</keyword>
<feature type="transmembrane region" description="Helical" evidence="13">
    <location>
        <begin position="373"/>
        <end position="392"/>
    </location>
</feature>
<dbReference type="EMBL" id="CP018632">
    <property type="protein sequence ID" value="ASJ76543.1"/>
    <property type="molecule type" value="Genomic_DNA"/>
</dbReference>
<protein>
    <recommendedName>
        <fullName evidence="11">Beta-monoglucosyldiacylglycerol synthase</fullName>
        <ecNumber evidence="10">2.4.1.336</ecNumber>
    </recommendedName>
    <alternativeName>
        <fullName evidence="12">UDP-glucose:1,2-diacylglycerol 3-beta-D-glucosyltransferase</fullName>
    </alternativeName>
</protein>
<accession>A0A2Z2NZ01</accession>
<evidence type="ECO:0000256" key="1">
    <source>
        <dbReference type="ARBA" id="ARBA00004141"/>
    </source>
</evidence>
<evidence type="ECO:0000256" key="9">
    <source>
        <dbReference type="ARBA" id="ARBA00053004"/>
    </source>
</evidence>
<dbReference type="AlphaFoldDB" id="A0A2Z2NZ01"/>
<keyword evidence="15" id="KW-1185">Reference proteome</keyword>
<evidence type="ECO:0000256" key="4">
    <source>
        <dbReference type="ARBA" id="ARBA00022692"/>
    </source>
</evidence>
<evidence type="ECO:0000313" key="15">
    <source>
        <dbReference type="Proteomes" id="UP000250079"/>
    </source>
</evidence>
<evidence type="ECO:0000256" key="6">
    <source>
        <dbReference type="ARBA" id="ARBA00022842"/>
    </source>
</evidence>
<name>A0A2Z2NZ01_9GAMM</name>
<dbReference type="InterPro" id="IPR017853">
    <property type="entry name" value="GH"/>
</dbReference>
<evidence type="ECO:0000256" key="11">
    <source>
        <dbReference type="ARBA" id="ARBA00068721"/>
    </source>
</evidence>
<dbReference type="EC" id="2.4.1.336" evidence="10"/>
<comment type="catalytic activity">
    <reaction evidence="9">
        <text>a 1,2-diacyl-sn-glycerol + UDP-alpha-D-glucose = a 1,2-diacyl-3-O-(beta-D-glucopyranosyl)-sn-glycerol + UDP + H(+)</text>
        <dbReference type="Rhea" id="RHEA:17285"/>
        <dbReference type="ChEBI" id="CHEBI:15378"/>
        <dbReference type="ChEBI" id="CHEBI:17815"/>
        <dbReference type="ChEBI" id="CHEBI:58223"/>
        <dbReference type="ChEBI" id="CHEBI:58885"/>
        <dbReference type="ChEBI" id="CHEBI:75799"/>
        <dbReference type="EC" id="2.4.1.336"/>
    </reaction>
</comment>
<evidence type="ECO:0000256" key="2">
    <source>
        <dbReference type="ARBA" id="ARBA00022676"/>
    </source>
</evidence>
<dbReference type="SUPFAM" id="SSF53448">
    <property type="entry name" value="Nucleotide-diphospho-sugar transferases"/>
    <property type="match status" value="1"/>
</dbReference>
<dbReference type="InterPro" id="IPR029044">
    <property type="entry name" value="Nucleotide-diphossugar_trans"/>
</dbReference>
<organism evidence="14 15">
    <name type="scientific">Granulosicoccus antarcticus IMCC3135</name>
    <dbReference type="NCBI Taxonomy" id="1192854"/>
    <lineage>
        <taxon>Bacteria</taxon>
        <taxon>Pseudomonadati</taxon>
        <taxon>Pseudomonadota</taxon>
        <taxon>Gammaproteobacteria</taxon>
        <taxon>Chromatiales</taxon>
        <taxon>Granulosicoccaceae</taxon>
        <taxon>Granulosicoccus</taxon>
    </lineage>
</organism>
<keyword evidence="3 14" id="KW-0808">Transferase</keyword>
<dbReference type="Pfam" id="PF00332">
    <property type="entry name" value="Glyco_hydro_17"/>
    <property type="match status" value="1"/>
</dbReference>
<evidence type="ECO:0000256" key="5">
    <source>
        <dbReference type="ARBA" id="ARBA00022801"/>
    </source>
</evidence>
<keyword evidence="7 13" id="KW-1133">Transmembrane helix</keyword>
<evidence type="ECO:0000256" key="10">
    <source>
        <dbReference type="ARBA" id="ARBA00066964"/>
    </source>
</evidence>
<evidence type="ECO:0000256" key="13">
    <source>
        <dbReference type="SAM" id="Phobius"/>
    </source>
</evidence>
<gene>
    <name evidence="14" type="primary">bcsA</name>
    <name evidence="14" type="ORF">IMCC3135_32490</name>
</gene>
<dbReference type="PANTHER" id="PTHR43867">
    <property type="entry name" value="CELLULOSE SYNTHASE CATALYTIC SUBUNIT A [UDP-FORMING]"/>
    <property type="match status" value="1"/>
</dbReference>
<keyword evidence="4 13" id="KW-0812">Transmembrane</keyword>
<dbReference type="GO" id="GO:0005975">
    <property type="term" value="P:carbohydrate metabolic process"/>
    <property type="evidence" value="ECO:0007669"/>
    <property type="project" value="InterPro"/>
</dbReference>
<dbReference type="KEGG" id="gai:IMCC3135_32490"/>
<dbReference type="GO" id="GO:0005886">
    <property type="term" value="C:plasma membrane"/>
    <property type="evidence" value="ECO:0007669"/>
    <property type="project" value="TreeGrafter"/>
</dbReference>
<dbReference type="FunFam" id="3.90.550.10:FF:000164">
    <property type="entry name" value="Beta-(1-3)-glucosyl transferase"/>
    <property type="match status" value="1"/>
</dbReference>
<evidence type="ECO:0000256" key="3">
    <source>
        <dbReference type="ARBA" id="ARBA00022679"/>
    </source>
</evidence>
<dbReference type="Gene3D" id="3.20.20.80">
    <property type="entry name" value="Glycosidases"/>
    <property type="match status" value="1"/>
</dbReference>
<dbReference type="PANTHER" id="PTHR43867:SF4">
    <property type="entry name" value="BETA-(1-3)-GLUCOSYL TRANSFERASE"/>
    <property type="match status" value="1"/>
</dbReference>
<feature type="transmembrane region" description="Helical" evidence="13">
    <location>
        <begin position="800"/>
        <end position="816"/>
    </location>
</feature>
<feature type="transmembrane region" description="Helical" evidence="13">
    <location>
        <begin position="828"/>
        <end position="848"/>
    </location>
</feature>